<name>A0AAV7P819_PLEWA</name>
<feature type="compositionally biased region" description="Gly residues" evidence="1">
    <location>
        <begin position="11"/>
        <end position="22"/>
    </location>
</feature>
<evidence type="ECO:0000313" key="2">
    <source>
        <dbReference type="EMBL" id="KAJ1121325.1"/>
    </source>
</evidence>
<protein>
    <submittedName>
        <fullName evidence="2">Uncharacterized protein</fullName>
    </submittedName>
</protein>
<dbReference type="Proteomes" id="UP001066276">
    <property type="component" value="Chromosome 8"/>
</dbReference>
<evidence type="ECO:0000256" key="1">
    <source>
        <dbReference type="SAM" id="MobiDB-lite"/>
    </source>
</evidence>
<keyword evidence="3" id="KW-1185">Reference proteome</keyword>
<reference evidence="2" key="1">
    <citation type="journal article" date="2022" name="bioRxiv">
        <title>Sequencing and chromosome-scale assembly of the giantPleurodeles waltlgenome.</title>
        <authorList>
            <person name="Brown T."/>
            <person name="Elewa A."/>
            <person name="Iarovenko S."/>
            <person name="Subramanian E."/>
            <person name="Araus A.J."/>
            <person name="Petzold A."/>
            <person name="Susuki M."/>
            <person name="Suzuki K.-i.T."/>
            <person name="Hayashi T."/>
            <person name="Toyoda A."/>
            <person name="Oliveira C."/>
            <person name="Osipova E."/>
            <person name="Leigh N.D."/>
            <person name="Simon A."/>
            <person name="Yun M.H."/>
        </authorList>
    </citation>
    <scope>NUCLEOTIDE SEQUENCE</scope>
    <source>
        <strain evidence="2">20211129_DDA</strain>
        <tissue evidence="2">Liver</tissue>
    </source>
</reference>
<organism evidence="2 3">
    <name type="scientific">Pleurodeles waltl</name>
    <name type="common">Iberian ribbed newt</name>
    <dbReference type="NCBI Taxonomy" id="8319"/>
    <lineage>
        <taxon>Eukaryota</taxon>
        <taxon>Metazoa</taxon>
        <taxon>Chordata</taxon>
        <taxon>Craniata</taxon>
        <taxon>Vertebrata</taxon>
        <taxon>Euteleostomi</taxon>
        <taxon>Amphibia</taxon>
        <taxon>Batrachia</taxon>
        <taxon>Caudata</taxon>
        <taxon>Salamandroidea</taxon>
        <taxon>Salamandridae</taxon>
        <taxon>Pleurodelinae</taxon>
        <taxon>Pleurodeles</taxon>
    </lineage>
</organism>
<dbReference type="AlphaFoldDB" id="A0AAV7P819"/>
<gene>
    <name evidence="2" type="ORF">NDU88_009438</name>
</gene>
<comment type="caution">
    <text evidence="2">The sequence shown here is derived from an EMBL/GenBank/DDBJ whole genome shotgun (WGS) entry which is preliminary data.</text>
</comment>
<accession>A0AAV7P819</accession>
<sequence>MVLVWGAPGCVGSGAGRSGDGDAGPYDLGPWQTRRSGVEKAGAAGSAPLRRLVKLGNPSGRATLRLESKVSGGRWGVLEKQMLSPQIRGLRSADYRGVPLGEEYKMMGVLRSF</sequence>
<evidence type="ECO:0000313" key="3">
    <source>
        <dbReference type="Proteomes" id="UP001066276"/>
    </source>
</evidence>
<proteinExistence type="predicted"/>
<dbReference type="EMBL" id="JANPWB010000012">
    <property type="protein sequence ID" value="KAJ1121325.1"/>
    <property type="molecule type" value="Genomic_DNA"/>
</dbReference>
<feature type="region of interest" description="Disordered" evidence="1">
    <location>
        <begin position="11"/>
        <end position="30"/>
    </location>
</feature>